<reference evidence="2" key="1">
    <citation type="journal article" date="2019" name="Int. J. Syst. Evol. Microbiol.">
        <title>The Global Catalogue of Microorganisms (GCM) 10K type strain sequencing project: providing services to taxonomists for standard genome sequencing and annotation.</title>
        <authorList>
            <consortium name="The Broad Institute Genomics Platform"/>
            <consortium name="The Broad Institute Genome Sequencing Center for Infectious Disease"/>
            <person name="Wu L."/>
            <person name="Ma J."/>
        </authorList>
    </citation>
    <scope>NUCLEOTIDE SEQUENCE [LARGE SCALE GENOMIC DNA]</scope>
    <source>
        <strain evidence="2">CGMCC 1.12295</strain>
    </source>
</reference>
<evidence type="ECO:0000313" key="1">
    <source>
        <dbReference type="EMBL" id="MFD1707216.1"/>
    </source>
</evidence>
<dbReference type="RefSeq" id="WP_380773940.1">
    <property type="nucleotide sequence ID" value="NZ_JBHUEO010000029.1"/>
</dbReference>
<keyword evidence="2" id="KW-1185">Reference proteome</keyword>
<name>A0ABW4KKA0_9BACI</name>
<evidence type="ECO:0000313" key="2">
    <source>
        <dbReference type="Proteomes" id="UP001597301"/>
    </source>
</evidence>
<comment type="caution">
    <text evidence="1">The sequence shown here is derived from an EMBL/GenBank/DDBJ whole genome shotgun (WGS) entry which is preliminary data.</text>
</comment>
<proteinExistence type="predicted"/>
<accession>A0ABW4KKA0</accession>
<dbReference type="Proteomes" id="UP001597301">
    <property type="component" value="Unassembled WGS sequence"/>
</dbReference>
<protein>
    <submittedName>
        <fullName evidence="1">Uncharacterized protein</fullName>
    </submittedName>
</protein>
<sequence>MARPKEKLSYPTNGDFKVKWITGDVAAVTYSSADNSIHQYVGTYGDRGDRSYYYVGPSIQGRWSGEDIEVISNQGGMKVIVKGSVDEFEWNELVQFGTLAIVLTKNGEAAWTIALNENFEIQSESLVPPIGDISIYKATMEKSKPVILKYRGPET</sequence>
<dbReference type="EMBL" id="JBHUEO010000029">
    <property type="protein sequence ID" value="MFD1707216.1"/>
    <property type="molecule type" value="Genomic_DNA"/>
</dbReference>
<gene>
    <name evidence="1" type="ORF">ACFSCZ_10780</name>
</gene>
<organism evidence="1 2">
    <name type="scientific">Siminovitchia sediminis</name>
    <dbReference type="NCBI Taxonomy" id="1274353"/>
    <lineage>
        <taxon>Bacteria</taxon>
        <taxon>Bacillati</taxon>
        <taxon>Bacillota</taxon>
        <taxon>Bacilli</taxon>
        <taxon>Bacillales</taxon>
        <taxon>Bacillaceae</taxon>
        <taxon>Siminovitchia</taxon>
    </lineage>
</organism>